<feature type="region of interest" description="Disordered" evidence="1">
    <location>
        <begin position="63"/>
        <end position="200"/>
    </location>
</feature>
<reference evidence="2 3" key="1">
    <citation type="submission" date="2014-04" db="EMBL/GenBank/DDBJ databases">
        <authorList>
            <consortium name="DOE Joint Genome Institute"/>
            <person name="Kuo A."/>
            <person name="Kohler A."/>
            <person name="Costa M.D."/>
            <person name="Nagy L.G."/>
            <person name="Floudas D."/>
            <person name="Copeland A."/>
            <person name="Barry K.W."/>
            <person name="Cichocki N."/>
            <person name="Veneault-Fourrey C."/>
            <person name="LaButti K."/>
            <person name="Lindquist E.A."/>
            <person name="Lipzen A."/>
            <person name="Lundell T."/>
            <person name="Morin E."/>
            <person name="Murat C."/>
            <person name="Sun H."/>
            <person name="Tunlid A."/>
            <person name="Henrissat B."/>
            <person name="Grigoriev I.V."/>
            <person name="Hibbett D.S."/>
            <person name="Martin F."/>
            <person name="Nordberg H.P."/>
            <person name="Cantor M.N."/>
            <person name="Hua S.X."/>
        </authorList>
    </citation>
    <scope>NUCLEOTIDE SEQUENCE [LARGE SCALE GENOMIC DNA]</scope>
    <source>
        <strain evidence="2 3">441</strain>
    </source>
</reference>
<sequence length="419" mass="44450">MSTPQTAGRTPAPGDDDLQHLYDEVWRIFDEEASETERPPVAAVTTSNVRESLNNHVRVEVDTFGQPVLSSRAVTASPRPPLPPPPPAHPAELRATPDSAVSPTTQKRLRPLPLPPGAVLPPTTGGVDSHKSITPPISSASRPANMGTEGRRQLPQAPGAQPNGNHSSHPSTGSVTSPTASTSRIPAASSPLDALPNLNKPVPAVPMYVNGQLHGVEGHDSQLPQSSSDPSDHGFRKRFVRPPGASAPMIPGHSTSYDESLLLDMYAEEPQKAPLGHRQRDLEQAQLPDNIPSQANVRYHPYDGHNEIPVSSRQIDDRSPSASLDSNQPRDGTEQGVNVALGRAISTGSTASSMLGDMFSRHPTVSTAATTYNIYQPSTSEVGLTTLARDDSVGSYAIPSAGPSTSYMTHAFADSVDDY</sequence>
<gene>
    <name evidence="2" type="ORF">PISMIDRAFT_79717</name>
</gene>
<protein>
    <submittedName>
        <fullName evidence="2">Uncharacterized protein</fullName>
    </submittedName>
</protein>
<dbReference type="STRING" id="765257.A0A0C9ZCZ4"/>
<accession>A0A0C9ZCZ4</accession>
<organism evidence="2 3">
    <name type="scientific">Pisolithus microcarpus 441</name>
    <dbReference type="NCBI Taxonomy" id="765257"/>
    <lineage>
        <taxon>Eukaryota</taxon>
        <taxon>Fungi</taxon>
        <taxon>Dikarya</taxon>
        <taxon>Basidiomycota</taxon>
        <taxon>Agaricomycotina</taxon>
        <taxon>Agaricomycetes</taxon>
        <taxon>Agaricomycetidae</taxon>
        <taxon>Boletales</taxon>
        <taxon>Sclerodermatineae</taxon>
        <taxon>Pisolithaceae</taxon>
        <taxon>Pisolithus</taxon>
    </lineage>
</organism>
<feature type="region of interest" description="Disordered" evidence="1">
    <location>
        <begin position="214"/>
        <end position="253"/>
    </location>
</feature>
<feature type="non-terminal residue" evidence="2">
    <location>
        <position position="419"/>
    </location>
</feature>
<keyword evidence="3" id="KW-1185">Reference proteome</keyword>
<evidence type="ECO:0000313" key="3">
    <source>
        <dbReference type="Proteomes" id="UP000054018"/>
    </source>
</evidence>
<feature type="compositionally biased region" description="Polar residues" evidence="1">
    <location>
        <begin position="320"/>
        <end position="330"/>
    </location>
</feature>
<dbReference type="AlphaFoldDB" id="A0A0C9ZCZ4"/>
<name>A0A0C9ZCZ4_9AGAM</name>
<dbReference type="Proteomes" id="UP000054018">
    <property type="component" value="Unassembled WGS sequence"/>
</dbReference>
<dbReference type="OrthoDB" id="3242180at2759"/>
<proteinExistence type="predicted"/>
<evidence type="ECO:0000313" key="2">
    <source>
        <dbReference type="EMBL" id="KIK23809.1"/>
    </source>
</evidence>
<feature type="region of interest" description="Disordered" evidence="1">
    <location>
        <begin position="285"/>
        <end position="336"/>
    </location>
</feature>
<dbReference type="EMBL" id="KN833722">
    <property type="protein sequence ID" value="KIK23809.1"/>
    <property type="molecule type" value="Genomic_DNA"/>
</dbReference>
<feature type="compositionally biased region" description="Pro residues" evidence="1">
    <location>
        <begin position="78"/>
        <end position="89"/>
    </location>
</feature>
<evidence type="ECO:0000256" key="1">
    <source>
        <dbReference type="SAM" id="MobiDB-lite"/>
    </source>
</evidence>
<reference evidence="3" key="2">
    <citation type="submission" date="2015-01" db="EMBL/GenBank/DDBJ databases">
        <title>Evolutionary Origins and Diversification of the Mycorrhizal Mutualists.</title>
        <authorList>
            <consortium name="DOE Joint Genome Institute"/>
            <consortium name="Mycorrhizal Genomics Consortium"/>
            <person name="Kohler A."/>
            <person name="Kuo A."/>
            <person name="Nagy L.G."/>
            <person name="Floudas D."/>
            <person name="Copeland A."/>
            <person name="Barry K.W."/>
            <person name="Cichocki N."/>
            <person name="Veneault-Fourrey C."/>
            <person name="LaButti K."/>
            <person name="Lindquist E.A."/>
            <person name="Lipzen A."/>
            <person name="Lundell T."/>
            <person name="Morin E."/>
            <person name="Murat C."/>
            <person name="Riley R."/>
            <person name="Ohm R."/>
            <person name="Sun H."/>
            <person name="Tunlid A."/>
            <person name="Henrissat B."/>
            <person name="Grigoriev I.V."/>
            <person name="Hibbett D.S."/>
            <person name="Martin F."/>
        </authorList>
    </citation>
    <scope>NUCLEOTIDE SEQUENCE [LARGE SCALE GENOMIC DNA]</scope>
    <source>
        <strain evidence="3">441</strain>
    </source>
</reference>
<feature type="compositionally biased region" description="Polar residues" evidence="1">
    <location>
        <begin position="162"/>
        <end position="184"/>
    </location>
</feature>
<dbReference type="HOGENOM" id="CLU_656513_0_0_1"/>